<dbReference type="Gene3D" id="2.130.10.10">
    <property type="entry name" value="YVTN repeat-like/Quinoprotein amine dehydrogenase"/>
    <property type="match status" value="2"/>
</dbReference>
<dbReference type="InterPro" id="IPR011009">
    <property type="entry name" value="Kinase-like_dom_sf"/>
</dbReference>
<reference evidence="9 10" key="1">
    <citation type="submission" date="2017-08" db="EMBL/GenBank/DDBJ databases">
        <title>Genome sequence of Streptomyces albireticuli NRRL B-1670.</title>
        <authorList>
            <person name="Graham D.E."/>
            <person name="Mahan K.M."/>
            <person name="Klingeman D.M."/>
            <person name="Hettich R.L."/>
            <person name="Parry R.J."/>
            <person name="Spain J.C."/>
        </authorList>
    </citation>
    <scope>NUCLEOTIDE SEQUENCE [LARGE SCALE GENOMIC DNA]</scope>
    <source>
        <strain evidence="9 10">NRRL B-1670</strain>
    </source>
</reference>
<feature type="repeat" description="WD" evidence="5">
    <location>
        <begin position="577"/>
        <end position="618"/>
    </location>
</feature>
<feature type="region of interest" description="Disordered" evidence="7">
    <location>
        <begin position="67"/>
        <end position="161"/>
    </location>
</feature>
<dbReference type="PROSITE" id="PS50294">
    <property type="entry name" value="WD_REPEATS_REGION"/>
    <property type="match status" value="1"/>
</dbReference>
<feature type="compositionally biased region" description="Basic and acidic residues" evidence="7">
    <location>
        <begin position="550"/>
        <end position="583"/>
    </location>
</feature>
<dbReference type="CDD" id="cd00200">
    <property type="entry name" value="WD40"/>
    <property type="match status" value="1"/>
</dbReference>
<feature type="domain" description="Protein kinase" evidence="8">
    <location>
        <begin position="198"/>
        <end position="451"/>
    </location>
</feature>
<comment type="caution">
    <text evidence="9">The sequence shown here is derived from an EMBL/GenBank/DDBJ whole genome shotgun (WGS) entry which is preliminary data.</text>
</comment>
<dbReference type="GO" id="GO:0004672">
    <property type="term" value="F:protein kinase activity"/>
    <property type="evidence" value="ECO:0007669"/>
    <property type="project" value="InterPro"/>
</dbReference>
<keyword evidence="3 6" id="KW-0547">Nucleotide-binding</keyword>
<feature type="region of interest" description="Disordered" evidence="7">
    <location>
        <begin position="546"/>
        <end position="583"/>
    </location>
</feature>
<dbReference type="PROSITE" id="PS50082">
    <property type="entry name" value="WD_REPEATS_2"/>
    <property type="match status" value="2"/>
</dbReference>
<evidence type="ECO:0000256" key="6">
    <source>
        <dbReference type="PROSITE-ProRule" id="PRU10141"/>
    </source>
</evidence>
<dbReference type="SMART" id="SM00220">
    <property type="entry name" value="S_TKc"/>
    <property type="match status" value="1"/>
</dbReference>
<evidence type="ECO:0000259" key="8">
    <source>
        <dbReference type="PROSITE" id="PS50011"/>
    </source>
</evidence>
<dbReference type="EMBL" id="NSJV01000038">
    <property type="protein sequence ID" value="PAU50575.1"/>
    <property type="molecule type" value="Genomic_DNA"/>
</dbReference>
<dbReference type="InterPro" id="IPR000719">
    <property type="entry name" value="Prot_kinase_dom"/>
</dbReference>
<keyword evidence="10" id="KW-1185">Reference proteome</keyword>
<dbReference type="InterPro" id="IPR011047">
    <property type="entry name" value="Quinoprotein_ADH-like_sf"/>
</dbReference>
<evidence type="ECO:0000256" key="7">
    <source>
        <dbReference type="SAM" id="MobiDB-lite"/>
    </source>
</evidence>
<sequence>MEFAVGAACSDPCALEVIVRAYERTRPPPEGPPGPFVCLSSRQTEGASETVGGAVVMAWTCEDGRPSGGMSFGQRASRAAGGPTRAAGLAASGPTRAADLATSGPTRAAGLQGRAVRPPRRGPRRGPQERERAADAPGPAYSATGPRSSAEEPQGSVHPPPAVRPWFNALRDHTHIRKIRVAMVDPLAPSDPRHIGPYRLEGRLGAGGMGQVFLGTSPGGRKVALKVIRPEFADAARFRARFAREVEAARQVGGFHTAQIVDADPGAASPWLAAEYIPGPTLQQAVTAHGPLAPDAVLRLGAGIAEGLAAVHDRGLVHRDLKPGNVILAADGPRIIDFGIAHVPDAGPMTHTGTVIGTYAYMSPEQIRDPARVTPAADVFSLGSVLAFAATGRGPFDASTVPAIIHRVMSEAPVLTGIAEGGPLDVLVRHCLSKAPAGRPPTAEVLRRLAVTAPAAPPVPAMPPAAPAFPAASPVPAMPSSAPPFPATPPAAPPFTGTPPVAGQPFPAAPAAAGRPVRRRSVLFGGLAAATAAVAVPTAFALWPEDEPTAEPKDAPKDKPKAGKSPDRDVTRPVGELKGHEGDIDGLTISRDGRFLATGCYDKTVKLWDLAAVREKATCEGHAEPVMSVAFGADGATLYSGAFKELLAWDANSGAAKRKLATYQGEFDYVSCLAMSPDGKTLAVGVGSRIELMDPDTGRVRETLEGHTGSMRAVAFGPDGKTLASVAADLGKSGIRLWNTADGRPLDTLRDGGEKNYSGVAFSPDGRTLIANGPGIQLWDVASGKLTRKLTDRHEYLGSAAYRPAGAGTAGKAVVVGGGGYVEVTKTDTVGRTVSLWDADSGKLTATLVVGDPKTPLRASVDHLAFTPDGRTLAGVCSPAANENGAKPSVQLWKLP</sequence>
<dbReference type="InterPro" id="IPR015943">
    <property type="entry name" value="WD40/YVTN_repeat-like_dom_sf"/>
</dbReference>
<keyword evidence="1 5" id="KW-0853">WD repeat</keyword>
<dbReference type="CDD" id="cd14014">
    <property type="entry name" value="STKc_PknB_like"/>
    <property type="match status" value="1"/>
</dbReference>
<gene>
    <name evidence="9" type="ORF">CK936_01825</name>
</gene>
<dbReference type="Pfam" id="PF00400">
    <property type="entry name" value="WD40"/>
    <property type="match status" value="4"/>
</dbReference>
<dbReference type="PANTHER" id="PTHR44129">
    <property type="entry name" value="WD REPEAT-CONTAINING PROTEIN POP1"/>
    <property type="match status" value="1"/>
</dbReference>
<dbReference type="PROSITE" id="PS00108">
    <property type="entry name" value="PROTEIN_KINASE_ST"/>
    <property type="match status" value="1"/>
</dbReference>
<dbReference type="InterPro" id="IPR019775">
    <property type="entry name" value="WD40_repeat_CS"/>
</dbReference>
<evidence type="ECO:0000256" key="4">
    <source>
        <dbReference type="ARBA" id="ARBA00022840"/>
    </source>
</evidence>
<dbReference type="InterPro" id="IPR008271">
    <property type="entry name" value="Ser/Thr_kinase_AS"/>
</dbReference>
<dbReference type="InterPro" id="IPR050349">
    <property type="entry name" value="WD_LIS1/nudF_dynein_reg"/>
</dbReference>
<evidence type="ECO:0000256" key="2">
    <source>
        <dbReference type="ARBA" id="ARBA00022737"/>
    </source>
</evidence>
<protein>
    <recommendedName>
        <fullName evidence="8">Protein kinase domain-containing protein</fullName>
    </recommendedName>
</protein>
<accession>A0A2A2DGC6</accession>
<name>A0A2A2DGC6_9ACTN</name>
<evidence type="ECO:0000256" key="5">
    <source>
        <dbReference type="PROSITE-ProRule" id="PRU00221"/>
    </source>
</evidence>
<feature type="binding site" evidence="6">
    <location>
        <position position="226"/>
    </location>
    <ligand>
        <name>ATP</name>
        <dbReference type="ChEBI" id="CHEBI:30616"/>
    </ligand>
</feature>
<evidence type="ECO:0000256" key="3">
    <source>
        <dbReference type="ARBA" id="ARBA00022741"/>
    </source>
</evidence>
<keyword evidence="4 6" id="KW-0067">ATP-binding</keyword>
<feature type="repeat" description="WD" evidence="5">
    <location>
        <begin position="704"/>
        <end position="729"/>
    </location>
</feature>
<dbReference type="Gene3D" id="1.10.510.10">
    <property type="entry name" value="Transferase(Phosphotransferase) domain 1"/>
    <property type="match status" value="1"/>
</dbReference>
<dbReference type="SMART" id="SM00320">
    <property type="entry name" value="WD40"/>
    <property type="match status" value="6"/>
</dbReference>
<keyword evidence="2" id="KW-0677">Repeat</keyword>
<proteinExistence type="predicted"/>
<dbReference type="SUPFAM" id="SSF50998">
    <property type="entry name" value="Quinoprotein alcohol dehydrogenase-like"/>
    <property type="match status" value="1"/>
</dbReference>
<evidence type="ECO:0000256" key="1">
    <source>
        <dbReference type="ARBA" id="ARBA00022574"/>
    </source>
</evidence>
<dbReference type="PROSITE" id="PS00107">
    <property type="entry name" value="PROTEIN_KINASE_ATP"/>
    <property type="match status" value="1"/>
</dbReference>
<dbReference type="InterPro" id="IPR017441">
    <property type="entry name" value="Protein_kinase_ATP_BS"/>
</dbReference>
<dbReference type="SUPFAM" id="SSF56112">
    <property type="entry name" value="Protein kinase-like (PK-like)"/>
    <property type="match status" value="1"/>
</dbReference>
<dbReference type="Pfam" id="PF00069">
    <property type="entry name" value="Pkinase"/>
    <property type="match status" value="1"/>
</dbReference>
<dbReference type="Gene3D" id="3.30.200.20">
    <property type="entry name" value="Phosphorylase Kinase, domain 1"/>
    <property type="match status" value="1"/>
</dbReference>
<dbReference type="Proteomes" id="UP000218944">
    <property type="component" value="Unassembled WGS sequence"/>
</dbReference>
<evidence type="ECO:0000313" key="10">
    <source>
        <dbReference type="Proteomes" id="UP000218944"/>
    </source>
</evidence>
<dbReference type="AlphaFoldDB" id="A0A2A2DGC6"/>
<evidence type="ECO:0000313" key="9">
    <source>
        <dbReference type="EMBL" id="PAU50575.1"/>
    </source>
</evidence>
<organism evidence="9 10">
    <name type="scientific">Streptomyces albireticuli</name>
    <dbReference type="NCBI Taxonomy" id="1940"/>
    <lineage>
        <taxon>Bacteria</taxon>
        <taxon>Bacillati</taxon>
        <taxon>Actinomycetota</taxon>
        <taxon>Actinomycetes</taxon>
        <taxon>Kitasatosporales</taxon>
        <taxon>Streptomycetaceae</taxon>
        <taxon>Streptomyces</taxon>
    </lineage>
</organism>
<dbReference type="GO" id="GO:0005524">
    <property type="term" value="F:ATP binding"/>
    <property type="evidence" value="ECO:0007669"/>
    <property type="project" value="UniProtKB-UniRule"/>
</dbReference>
<dbReference type="PROSITE" id="PS50011">
    <property type="entry name" value="PROTEIN_KINASE_DOM"/>
    <property type="match status" value="1"/>
</dbReference>
<dbReference type="PROSITE" id="PS00678">
    <property type="entry name" value="WD_REPEATS_1"/>
    <property type="match status" value="1"/>
</dbReference>
<dbReference type="InterPro" id="IPR001680">
    <property type="entry name" value="WD40_rpt"/>
</dbReference>